<reference evidence="3" key="1">
    <citation type="submission" date="2018-09" db="EMBL/GenBank/DDBJ databases">
        <authorList>
            <person name="Livingstone P.G."/>
            <person name="Whitworth D.E."/>
        </authorList>
    </citation>
    <scope>NUCLEOTIDE SEQUENCE [LARGE SCALE GENOMIC DNA]</scope>
    <source>
        <strain evidence="3">CA051B</strain>
    </source>
</reference>
<gene>
    <name evidence="2" type="ORF">D7V93_21930</name>
</gene>
<name>A0A3A8PKJ7_9BACT</name>
<accession>A0A3A8PKJ7</accession>
<feature type="compositionally biased region" description="Basic and acidic residues" evidence="1">
    <location>
        <begin position="139"/>
        <end position="148"/>
    </location>
</feature>
<protein>
    <submittedName>
        <fullName evidence="2">Uncharacterized protein</fullName>
    </submittedName>
</protein>
<feature type="compositionally biased region" description="Basic and acidic residues" evidence="1">
    <location>
        <begin position="42"/>
        <end position="53"/>
    </location>
</feature>
<dbReference type="EMBL" id="RAWB01000238">
    <property type="protein sequence ID" value="RKH55750.1"/>
    <property type="molecule type" value="Genomic_DNA"/>
</dbReference>
<evidence type="ECO:0000313" key="3">
    <source>
        <dbReference type="Proteomes" id="UP000272888"/>
    </source>
</evidence>
<sequence length="148" mass="16062">MPWWDSCLTMPQPRDIRLPESPHVQVQDASARRPLRHRLPVRVRERTREEGRRVGFRGPAGQGGLGGLGGQGRRQGQGGAGAEGRQGQGQGQQRRQGQVRGRGVAPTPEMLRQCSPARCSPASTRNARRLPRGGSGQVAKREKAHGGL</sequence>
<feature type="compositionally biased region" description="Low complexity" evidence="1">
    <location>
        <begin position="91"/>
        <end position="103"/>
    </location>
</feature>
<evidence type="ECO:0000256" key="1">
    <source>
        <dbReference type="SAM" id="MobiDB-lite"/>
    </source>
</evidence>
<proteinExistence type="predicted"/>
<evidence type="ECO:0000313" key="2">
    <source>
        <dbReference type="EMBL" id="RKH55750.1"/>
    </source>
</evidence>
<feature type="compositionally biased region" description="Gly residues" evidence="1">
    <location>
        <begin position="58"/>
        <end position="90"/>
    </location>
</feature>
<dbReference type="Proteomes" id="UP000272888">
    <property type="component" value="Unassembled WGS sequence"/>
</dbReference>
<comment type="caution">
    <text evidence="2">The sequence shown here is derived from an EMBL/GenBank/DDBJ whole genome shotgun (WGS) entry which is preliminary data.</text>
</comment>
<feature type="region of interest" description="Disordered" evidence="1">
    <location>
        <begin position="1"/>
        <end position="148"/>
    </location>
</feature>
<keyword evidence="3" id="KW-1185">Reference proteome</keyword>
<dbReference type="AlphaFoldDB" id="A0A3A8PKJ7"/>
<organism evidence="2 3">
    <name type="scientific">Corallococcus llansteffanensis</name>
    <dbReference type="NCBI Taxonomy" id="2316731"/>
    <lineage>
        <taxon>Bacteria</taxon>
        <taxon>Pseudomonadati</taxon>
        <taxon>Myxococcota</taxon>
        <taxon>Myxococcia</taxon>
        <taxon>Myxococcales</taxon>
        <taxon>Cystobacterineae</taxon>
        <taxon>Myxococcaceae</taxon>
        <taxon>Corallococcus</taxon>
    </lineage>
</organism>